<dbReference type="Gene3D" id="3.50.7.10">
    <property type="entry name" value="GroEL"/>
    <property type="match status" value="1"/>
</dbReference>
<proteinExistence type="inferred from homology"/>
<evidence type="ECO:0000256" key="1">
    <source>
        <dbReference type="ARBA" id="ARBA00006607"/>
    </source>
</evidence>
<accession>X0TZ54</accession>
<dbReference type="SUPFAM" id="SSF48592">
    <property type="entry name" value="GroEL equatorial domain-like"/>
    <property type="match status" value="1"/>
</dbReference>
<dbReference type="GO" id="GO:0042026">
    <property type="term" value="P:protein refolding"/>
    <property type="evidence" value="ECO:0007669"/>
    <property type="project" value="InterPro"/>
</dbReference>
<sequence>TFNCVAVKAPGFGDRRKAMLQDIAILTDGQVITEEMGRKLETVQIGDLGQARKVVATKDDTTVIEGKGLDKDIKGRIEQIKAEMEKSTSDYDKEKLQERLAKLAGGVAIIRVGAGTEVELKEKKRRVEGALSATRAAVEEGIVPGGGVVLINAVPALDKIKMELLDEQTGVNILKRALEEPMRGIVQNAGVDGAVVVQDVRRLHKEKKNDKIGYDVIANDYGDMVEKGIIDPVKVTRSAVENAASIAAMILTTEALITEIPEKEAPPTPPMPEY</sequence>
<evidence type="ECO:0000256" key="3">
    <source>
        <dbReference type="ARBA" id="ARBA00022840"/>
    </source>
</evidence>
<reference evidence="5" key="1">
    <citation type="journal article" date="2014" name="Front. Microbiol.">
        <title>High frequency of phylogenetically diverse reductive dehalogenase-homologous genes in deep subseafloor sedimentary metagenomes.</title>
        <authorList>
            <person name="Kawai M."/>
            <person name="Futagami T."/>
            <person name="Toyoda A."/>
            <person name="Takaki Y."/>
            <person name="Nishi S."/>
            <person name="Hori S."/>
            <person name="Arai W."/>
            <person name="Tsubouchi T."/>
            <person name="Morono Y."/>
            <person name="Uchiyama I."/>
            <person name="Ito T."/>
            <person name="Fujiyama A."/>
            <person name="Inagaki F."/>
            <person name="Takami H."/>
        </authorList>
    </citation>
    <scope>NUCLEOTIDE SEQUENCE</scope>
    <source>
        <strain evidence="5">Expedition CK06-06</strain>
    </source>
</reference>
<organism evidence="5">
    <name type="scientific">marine sediment metagenome</name>
    <dbReference type="NCBI Taxonomy" id="412755"/>
    <lineage>
        <taxon>unclassified sequences</taxon>
        <taxon>metagenomes</taxon>
        <taxon>ecological metagenomes</taxon>
    </lineage>
</organism>
<dbReference type="InterPro" id="IPR027413">
    <property type="entry name" value="GROEL-like_equatorial_sf"/>
</dbReference>
<dbReference type="PRINTS" id="PR00298">
    <property type="entry name" value="CHAPERONIN60"/>
</dbReference>
<evidence type="ECO:0000256" key="4">
    <source>
        <dbReference type="ARBA" id="ARBA00023186"/>
    </source>
</evidence>
<comment type="similarity">
    <text evidence="1">Belongs to the chaperonin (HSP60) family.</text>
</comment>
<dbReference type="Gene3D" id="1.10.560.10">
    <property type="entry name" value="GroEL-like equatorial domain"/>
    <property type="match status" value="1"/>
</dbReference>
<keyword evidence="4" id="KW-0143">Chaperone</keyword>
<evidence type="ECO:0008006" key="6">
    <source>
        <dbReference type="Google" id="ProtNLM"/>
    </source>
</evidence>
<evidence type="ECO:0000313" key="5">
    <source>
        <dbReference type="EMBL" id="GAF98873.1"/>
    </source>
</evidence>
<keyword evidence="3" id="KW-0067">ATP-binding</keyword>
<keyword evidence="2" id="KW-0547">Nucleotide-binding</keyword>
<dbReference type="AlphaFoldDB" id="X0TZ54"/>
<name>X0TZ54_9ZZZZ</name>
<evidence type="ECO:0000256" key="2">
    <source>
        <dbReference type="ARBA" id="ARBA00022741"/>
    </source>
</evidence>
<dbReference type="Gene3D" id="3.30.260.10">
    <property type="entry name" value="TCP-1-like chaperonin intermediate domain"/>
    <property type="match status" value="1"/>
</dbReference>
<comment type="caution">
    <text evidence="5">The sequence shown here is derived from an EMBL/GenBank/DDBJ whole genome shotgun (WGS) entry which is preliminary data.</text>
</comment>
<dbReference type="Pfam" id="PF00118">
    <property type="entry name" value="Cpn60_TCP1"/>
    <property type="match status" value="1"/>
</dbReference>
<protein>
    <recommendedName>
        <fullName evidence="6">60 kDa chaperonin</fullName>
    </recommendedName>
</protein>
<dbReference type="PANTHER" id="PTHR45633">
    <property type="entry name" value="60 KDA HEAT SHOCK PROTEIN, MITOCHONDRIAL"/>
    <property type="match status" value="1"/>
</dbReference>
<dbReference type="GO" id="GO:0005524">
    <property type="term" value="F:ATP binding"/>
    <property type="evidence" value="ECO:0007669"/>
    <property type="project" value="UniProtKB-KW"/>
</dbReference>
<dbReference type="InterPro" id="IPR001844">
    <property type="entry name" value="Cpn60/GroEL"/>
</dbReference>
<dbReference type="EMBL" id="BARS01010982">
    <property type="protein sequence ID" value="GAF98873.1"/>
    <property type="molecule type" value="Genomic_DNA"/>
</dbReference>
<dbReference type="SUPFAM" id="SSF52029">
    <property type="entry name" value="GroEL apical domain-like"/>
    <property type="match status" value="1"/>
</dbReference>
<dbReference type="NCBIfam" id="NF009487">
    <property type="entry name" value="PRK12849.1"/>
    <property type="match status" value="1"/>
</dbReference>
<feature type="non-terminal residue" evidence="5">
    <location>
        <position position="1"/>
    </location>
</feature>
<dbReference type="GO" id="GO:0140662">
    <property type="term" value="F:ATP-dependent protein folding chaperone"/>
    <property type="evidence" value="ECO:0007669"/>
    <property type="project" value="InterPro"/>
</dbReference>
<dbReference type="PROSITE" id="PS00296">
    <property type="entry name" value="CHAPERONINS_CPN60"/>
    <property type="match status" value="1"/>
</dbReference>
<dbReference type="InterPro" id="IPR027409">
    <property type="entry name" value="GroEL-like_apical_dom_sf"/>
</dbReference>
<dbReference type="InterPro" id="IPR027410">
    <property type="entry name" value="TCP-1-like_intermed_sf"/>
</dbReference>
<gene>
    <name evidence="5" type="ORF">S01H1_20151</name>
</gene>
<dbReference type="InterPro" id="IPR002423">
    <property type="entry name" value="Cpn60/GroEL/TCP-1"/>
</dbReference>
<dbReference type="InterPro" id="IPR018370">
    <property type="entry name" value="Chaperonin_Cpn60_CS"/>
</dbReference>